<gene>
    <name evidence="1" type="primary">AVEN_139256_1</name>
    <name evidence="1" type="ORF">NPIL_468691</name>
</gene>
<accession>A0A8X6QPT6</accession>
<dbReference type="Proteomes" id="UP000887013">
    <property type="component" value="Unassembled WGS sequence"/>
</dbReference>
<name>A0A8X6QPT6_NEPPI</name>
<proteinExistence type="predicted"/>
<dbReference type="PANTHER" id="PTHR47331:SF1">
    <property type="entry name" value="GAG-LIKE PROTEIN"/>
    <property type="match status" value="1"/>
</dbReference>
<dbReference type="AlphaFoldDB" id="A0A8X6QPT6"/>
<dbReference type="OrthoDB" id="6429900at2759"/>
<evidence type="ECO:0000313" key="1">
    <source>
        <dbReference type="EMBL" id="GFU30642.1"/>
    </source>
</evidence>
<dbReference type="EMBL" id="BMAW01033525">
    <property type="protein sequence ID" value="GFU30642.1"/>
    <property type="molecule type" value="Genomic_DNA"/>
</dbReference>
<dbReference type="PANTHER" id="PTHR47331">
    <property type="entry name" value="PHD-TYPE DOMAIN-CONTAINING PROTEIN"/>
    <property type="match status" value="1"/>
</dbReference>
<organism evidence="1 2">
    <name type="scientific">Nephila pilipes</name>
    <name type="common">Giant wood spider</name>
    <name type="synonym">Nephila maculata</name>
    <dbReference type="NCBI Taxonomy" id="299642"/>
    <lineage>
        <taxon>Eukaryota</taxon>
        <taxon>Metazoa</taxon>
        <taxon>Ecdysozoa</taxon>
        <taxon>Arthropoda</taxon>
        <taxon>Chelicerata</taxon>
        <taxon>Arachnida</taxon>
        <taxon>Araneae</taxon>
        <taxon>Araneomorphae</taxon>
        <taxon>Entelegynae</taxon>
        <taxon>Araneoidea</taxon>
        <taxon>Nephilidae</taxon>
        <taxon>Nephila</taxon>
    </lineage>
</organism>
<evidence type="ECO:0000313" key="2">
    <source>
        <dbReference type="Proteomes" id="UP000887013"/>
    </source>
</evidence>
<keyword evidence="2" id="KW-1185">Reference proteome</keyword>
<comment type="caution">
    <text evidence="1">The sequence shown here is derived from an EMBL/GenBank/DDBJ whole genome shotgun (WGS) entry which is preliminary data.</text>
</comment>
<sequence>MQDYIDKKQVEIVSHEAHNKERLFYLPHHTVKKTAYEETKSHIVFFASSHSPCHQSLSDALEIGPNLLLDIMATLLRFGLSKIAITCDRSQAFLQLILSDKTETHHDFSGTTYTPDGKLRRLNCTLPIHASSLRTRFESIFIINFSL</sequence>
<reference evidence="1" key="1">
    <citation type="submission" date="2020-08" db="EMBL/GenBank/DDBJ databases">
        <title>Multicomponent nature underlies the extraordinary mechanical properties of spider dragline silk.</title>
        <authorList>
            <person name="Kono N."/>
            <person name="Nakamura H."/>
            <person name="Mori M."/>
            <person name="Yoshida Y."/>
            <person name="Ohtoshi R."/>
            <person name="Malay A.D."/>
            <person name="Moran D.A.P."/>
            <person name="Tomita M."/>
            <person name="Numata K."/>
            <person name="Arakawa K."/>
        </authorList>
    </citation>
    <scope>NUCLEOTIDE SEQUENCE</scope>
</reference>
<protein>
    <submittedName>
        <fullName evidence="1">Integrase catalytic domain-containing protein</fullName>
    </submittedName>
</protein>